<organism evidence="8 9">
    <name type="scientific">Sarcina ventriculi</name>
    <name type="common">Clostridium ventriculi</name>
    <dbReference type="NCBI Taxonomy" id="1267"/>
    <lineage>
        <taxon>Bacteria</taxon>
        <taxon>Bacillati</taxon>
        <taxon>Bacillota</taxon>
        <taxon>Clostridia</taxon>
        <taxon>Eubacteriales</taxon>
        <taxon>Clostridiaceae</taxon>
        <taxon>Sarcina</taxon>
    </lineage>
</organism>
<feature type="domain" description="Peptidase S26" evidence="7">
    <location>
        <begin position="16"/>
        <end position="168"/>
    </location>
</feature>
<dbReference type="Gene3D" id="2.10.109.10">
    <property type="entry name" value="Umud Fragment, subunit A"/>
    <property type="match status" value="1"/>
</dbReference>
<dbReference type="NCBIfam" id="TIGR02227">
    <property type="entry name" value="sigpep_I_bact"/>
    <property type="match status" value="1"/>
</dbReference>
<dbReference type="PANTHER" id="PTHR43390">
    <property type="entry name" value="SIGNAL PEPTIDASE I"/>
    <property type="match status" value="1"/>
</dbReference>
<keyword evidence="6" id="KW-0472">Membrane</keyword>
<evidence type="ECO:0000256" key="2">
    <source>
        <dbReference type="ARBA" id="ARBA00004401"/>
    </source>
</evidence>
<dbReference type="PROSITE" id="PS00761">
    <property type="entry name" value="SPASE_I_3"/>
    <property type="match status" value="1"/>
</dbReference>
<name>A0ABM9UNY3_SARVE</name>
<keyword evidence="6" id="KW-0812">Transmembrane</keyword>
<keyword evidence="6" id="KW-1133">Transmembrane helix</keyword>
<evidence type="ECO:0000313" key="8">
    <source>
        <dbReference type="EMBL" id="CUN73209.1"/>
    </source>
</evidence>
<evidence type="ECO:0000256" key="5">
    <source>
        <dbReference type="ARBA" id="ARBA00022801"/>
    </source>
</evidence>
<dbReference type="EMBL" id="CYZR01000003">
    <property type="protein sequence ID" value="CUN73209.1"/>
    <property type="molecule type" value="Genomic_DNA"/>
</dbReference>
<comment type="subcellular location">
    <subcellularLocation>
        <location evidence="2">Cell membrane</location>
        <topology evidence="2">Single-pass type II membrane protein</topology>
    </subcellularLocation>
    <subcellularLocation>
        <location evidence="6">Membrane</location>
        <topology evidence="6">Single-pass type II membrane protein</topology>
    </subcellularLocation>
</comment>
<protein>
    <recommendedName>
        <fullName evidence="4 6">Signal peptidase I</fullName>
        <ecNumber evidence="4 6">3.4.21.89</ecNumber>
    </recommendedName>
</protein>
<dbReference type="GO" id="GO:0009003">
    <property type="term" value="F:signal peptidase activity"/>
    <property type="evidence" value="ECO:0007669"/>
    <property type="project" value="UniProtKB-EC"/>
</dbReference>
<dbReference type="CDD" id="cd06530">
    <property type="entry name" value="S26_SPase_I"/>
    <property type="match status" value="1"/>
</dbReference>
<keyword evidence="6" id="KW-0645">Protease</keyword>
<dbReference type="PROSITE" id="PS00760">
    <property type="entry name" value="SPASE_I_2"/>
    <property type="match status" value="1"/>
</dbReference>
<dbReference type="SUPFAM" id="SSF51306">
    <property type="entry name" value="LexA/Signal peptidase"/>
    <property type="match status" value="1"/>
</dbReference>
<dbReference type="InterPro" id="IPR036286">
    <property type="entry name" value="LexA/Signal_pep-like_sf"/>
</dbReference>
<dbReference type="InterPro" id="IPR019758">
    <property type="entry name" value="Pept_S26A_signal_pept_1_CS"/>
</dbReference>
<proteinExistence type="inferred from homology"/>
<comment type="caution">
    <text evidence="8">The sequence shown here is derived from an EMBL/GenBank/DDBJ whole genome shotgun (WGS) entry which is preliminary data.</text>
</comment>
<keyword evidence="9" id="KW-1185">Reference proteome</keyword>
<evidence type="ECO:0000256" key="6">
    <source>
        <dbReference type="RuleBase" id="RU362042"/>
    </source>
</evidence>
<sequence>MSDNKTKVTKKKSFIIGWIIPIIAAIGLAFLINKFVVFKIVVPTSSMAPTIEAGDQILVSRLFNANDLKTGEIVVFKSNYSNELLIKRVIGTPGDKVVVDENGDVYINGKLLNQPYVKYPGGKYGEWKVPAGCYFMLGDNRANSYDSRYWSDPFIKASSIVAVAGFRIYPFNKIGFLT</sequence>
<dbReference type="PRINTS" id="PR00727">
    <property type="entry name" value="LEADERPTASE"/>
</dbReference>
<comment type="catalytic activity">
    <reaction evidence="1 6">
        <text>Cleavage of hydrophobic, N-terminal signal or leader sequences from secreted and periplasmic proteins.</text>
        <dbReference type="EC" id="3.4.21.89"/>
    </reaction>
</comment>
<evidence type="ECO:0000313" key="9">
    <source>
        <dbReference type="Proteomes" id="UP000095488"/>
    </source>
</evidence>
<accession>A0ABM9UNY3</accession>
<dbReference type="InterPro" id="IPR019757">
    <property type="entry name" value="Pept_S26A_signal_pept_1_Lys-AS"/>
</dbReference>
<dbReference type="InterPro" id="IPR000223">
    <property type="entry name" value="Pept_S26A_signal_pept_1"/>
</dbReference>
<dbReference type="EC" id="3.4.21.89" evidence="4 6"/>
<keyword evidence="5 6" id="KW-0378">Hydrolase</keyword>
<evidence type="ECO:0000259" key="7">
    <source>
        <dbReference type="Pfam" id="PF10502"/>
    </source>
</evidence>
<gene>
    <name evidence="8" type="primary">sipT</name>
    <name evidence="8" type="ORF">ERS852473_00927</name>
</gene>
<comment type="similarity">
    <text evidence="3 6">Belongs to the peptidase S26 family.</text>
</comment>
<feature type="transmembrane region" description="Helical" evidence="6">
    <location>
        <begin position="12"/>
        <end position="32"/>
    </location>
</feature>
<reference evidence="8 9" key="1">
    <citation type="submission" date="2015-09" db="EMBL/GenBank/DDBJ databases">
        <authorList>
            <consortium name="Pathogen Informatics"/>
        </authorList>
    </citation>
    <scope>NUCLEOTIDE SEQUENCE [LARGE SCALE GENOMIC DNA]</scope>
    <source>
        <strain evidence="8 9">2789STDY5834858</strain>
    </source>
</reference>
<dbReference type="Proteomes" id="UP000095488">
    <property type="component" value="Unassembled WGS sequence"/>
</dbReference>
<dbReference type="PANTHER" id="PTHR43390:SF1">
    <property type="entry name" value="CHLOROPLAST PROCESSING PEPTIDASE"/>
    <property type="match status" value="1"/>
</dbReference>
<dbReference type="InterPro" id="IPR019533">
    <property type="entry name" value="Peptidase_S26"/>
</dbReference>
<evidence type="ECO:0000256" key="4">
    <source>
        <dbReference type="ARBA" id="ARBA00013208"/>
    </source>
</evidence>
<dbReference type="RefSeq" id="WP_055258126.1">
    <property type="nucleotide sequence ID" value="NZ_BCMV01000065.1"/>
</dbReference>
<evidence type="ECO:0000256" key="3">
    <source>
        <dbReference type="ARBA" id="ARBA00009370"/>
    </source>
</evidence>
<dbReference type="Pfam" id="PF10502">
    <property type="entry name" value="Peptidase_S26"/>
    <property type="match status" value="1"/>
</dbReference>
<evidence type="ECO:0000256" key="1">
    <source>
        <dbReference type="ARBA" id="ARBA00000677"/>
    </source>
</evidence>